<keyword evidence="2 3" id="KW-0378">Hydrolase</keyword>
<evidence type="ECO:0000259" key="4">
    <source>
        <dbReference type="Pfam" id="PF00135"/>
    </source>
</evidence>
<sequence>MDKTTVATAPAGRFAGEELPGGMRVWRGIRYAQAPTGDARWRDPVPADPLDAGVKAEVTSFGPAAPQKANPAMDLGPDPIFDEDCLFLNVWSGADADTPAPVMVWLHGGAYTFGSSSQPVYDGEALAGHGVVVVTINYRIGALGFLDLSSKASPEHPFDGNLALKDVLLALRWVQRNIAAFGGDPERVTVFGESAGAGLVTTLLAVPSAAGLFSRAIAESSPVSSVYDAARAASVTDLFLEAVGNPDPADLRALPVDTIVEAGMTVFAQVPAQHPGTIAFGPVVDGDLLPEAPATVLAEGRALPVPLLIGTNKDEASLFRMMKSPLMPVREEQIEQMLAELGTERPGIDLPSMAQVLSAYDGVRHHTVGLGIARDIGFRMPTLWAAEGHSRIAPVWLYRFDHATPMLHLLRIGATHATELPYVWGTFGRRAHDISFRLGGRHTAERISARMQQRWTAFAKGEEPNADAAAEWPPFDTDARATLVIEAEDRVVPDLDHELRTGWGDEVLAFP</sequence>
<feature type="domain" description="Carboxylesterase type B" evidence="4">
    <location>
        <begin position="5"/>
        <end position="490"/>
    </location>
</feature>
<proteinExistence type="inferred from homology"/>
<dbReference type="InterPro" id="IPR002018">
    <property type="entry name" value="CarbesteraseB"/>
</dbReference>
<dbReference type="GO" id="GO:0016787">
    <property type="term" value="F:hydrolase activity"/>
    <property type="evidence" value="ECO:0007669"/>
    <property type="project" value="UniProtKB-KW"/>
</dbReference>
<name>A0A7S8MWQ2_9MICO</name>
<dbReference type="Pfam" id="PF00135">
    <property type="entry name" value="COesterase"/>
    <property type="match status" value="1"/>
</dbReference>
<dbReference type="PANTHER" id="PTHR11559">
    <property type="entry name" value="CARBOXYLESTERASE"/>
    <property type="match status" value="1"/>
</dbReference>
<dbReference type="Gene3D" id="3.40.50.1820">
    <property type="entry name" value="alpha/beta hydrolase"/>
    <property type="match status" value="1"/>
</dbReference>
<dbReference type="Proteomes" id="UP000594480">
    <property type="component" value="Chromosome"/>
</dbReference>
<dbReference type="PROSITE" id="PS00122">
    <property type="entry name" value="CARBOXYLESTERASE_B_1"/>
    <property type="match status" value="1"/>
</dbReference>
<reference evidence="5 6" key="1">
    <citation type="submission" date="2020-11" db="EMBL/GenBank/DDBJ databases">
        <title>Amino acid is mineralized and recycled by bacteria in oceanic microbiome.</title>
        <authorList>
            <person name="Zheng L.Y."/>
        </authorList>
    </citation>
    <scope>NUCLEOTIDE SEQUENCE [LARGE SCALE GENOMIC DNA]</scope>
    <source>
        <strain evidence="5 6">A32-1</strain>
    </source>
</reference>
<gene>
    <name evidence="5" type="ORF">IT882_14470</name>
</gene>
<dbReference type="InterPro" id="IPR050309">
    <property type="entry name" value="Type-B_Carboxylest/Lipase"/>
</dbReference>
<dbReference type="InterPro" id="IPR029058">
    <property type="entry name" value="AB_hydrolase_fold"/>
</dbReference>
<dbReference type="AlphaFoldDB" id="A0A7S8MWQ2"/>
<dbReference type="EC" id="3.1.1.-" evidence="3"/>
<evidence type="ECO:0000256" key="1">
    <source>
        <dbReference type="ARBA" id="ARBA00005964"/>
    </source>
</evidence>
<protein>
    <recommendedName>
        <fullName evidence="3">Carboxylic ester hydrolase</fullName>
        <ecNumber evidence="3">3.1.1.-</ecNumber>
    </recommendedName>
</protein>
<dbReference type="SUPFAM" id="SSF53474">
    <property type="entry name" value="alpha/beta-Hydrolases"/>
    <property type="match status" value="1"/>
</dbReference>
<evidence type="ECO:0000256" key="3">
    <source>
        <dbReference type="RuleBase" id="RU361235"/>
    </source>
</evidence>
<dbReference type="EMBL" id="CP064760">
    <property type="protein sequence ID" value="QPE04343.1"/>
    <property type="molecule type" value="Genomic_DNA"/>
</dbReference>
<keyword evidence="6" id="KW-1185">Reference proteome</keyword>
<dbReference type="RefSeq" id="WP_195692421.1">
    <property type="nucleotide sequence ID" value="NZ_CP064760.1"/>
</dbReference>
<evidence type="ECO:0000256" key="2">
    <source>
        <dbReference type="ARBA" id="ARBA00022801"/>
    </source>
</evidence>
<dbReference type="KEGG" id="msf:IT882_14470"/>
<dbReference type="InterPro" id="IPR019826">
    <property type="entry name" value="Carboxylesterase_B_AS"/>
</dbReference>
<organism evidence="5 6">
    <name type="scientific">Microbacterium schleiferi</name>
    <dbReference type="NCBI Taxonomy" id="69362"/>
    <lineage>
        <taxon>Bacteria</taxon>
        <taxon>Bacillati</taxon>
        <taxon>Actinomycetota</taxon>
        <taxon>Actinomycetes</taxon>
        <taxon>Micrococcales</taxon>
        <taxon>Microbacteriaceae</taxon>
        <taxon>Microbacterium</taxon>
    </lineage>
</organism>
<comment type="similarity">
    <text evidence="1 3">Belongs to the type-B carboxylesterase/lipase family.</text>
</comment>
<evidence type="ECO:0000313" key="5">
    <source>
        <dbReference type="EMBL" id="QPE04343.1"/>
    </source>
</evidence>
<accession>A0A7S8MWQ2</accession>
<evidence type="ECO:0000313" key="6">
    <source>
        <dbReference type="Proteomes" id="UP000594480"/>
    </source>
</evidence>